<sequence>MLNEAFRPAVVTTTTDGFGVRVITFDAAWRRNTWGPDLEDAYFDALDDAGRDPDVKAIVVTGAGRTFCPGMDPDVMGRAAAGGAYHVHRRPQTWATRIQKPVIAAVNGACAGVGLVQALFCDYRFTHAGARFSTAFAKRGLPAEDGVGWVLGRLVGISTAFDLLATGRVLPGDEAVGIGLADRLSEPGEVVADAVEYARGLAASVSPVALAMVKAQVWADLGGGLEDARLRARHLLAVAKLQDDYAEGVTAFREGRRPAFAPFHGLYL</sequence>
<comment type="similarity">
    <text evidence="1">Belongs to the enoyl-CoA hydratase/isomerase family.</text>
</comment>
<organism evidence="3 4">
    <name type="scientific">Pseudonocardia ailaonensis</name>
    <dbReference type="NCBI Taxonomy" id="367279"/>
    <lineage>
        <taxon>Bacteria</taxon>
        <taxon>Bacillati</taxon>
        <taxon>Actinomycetota</taxon>
        <taxon>Actinomycetes</taxon>
        <taxon>Pseudonocardiales</taxon>
        <taxon>Pseudonocardiaceae</taxon>
        <taxon>Pseudonocardia</taxon>
    </lineage>
</organism>
<dbReference type="InterPro" id="IPR014748">
    <property type="entry name" value="Enoyl-CoA_hydra_C"/>
</dbReference>
<gene>
    <name evidence="3" type="ORF">GCM10009836_54560</name>
</gene>
<keyword evidence="2" id="KW-0456">Lyase</keyword>
<dbReference type="Pfam" id="PF00378">
    <property type="entry name" value="ECH_1"/>
    <property type="match status" value="1"/>
</dbReference>
<comment type="caution">
    <text evidence="3">The sequence shown here is derived from an EMBL/GenBank/DDBJ whole genome shotgun (WGS) entry which is preliminary data.</text>
</comment>
<dbReference type="PANTHER" id="PTHR11941:SF133">
    <property type="entry name" value="1,2-EPOXYPHENYLACETYL-COA ISOMERASE"/>
    <property type="match status" value="1"/>
</dbReference>
<dbReference type="PANTHER" id="PTHR11941">
    <property type="entry name" value="ENOYL-COA HYDRATASE-RELATED"/>
    <property type="match status" value="1"/>
</dbReference>
<name>A0ABN2NFK2_9PSEU</name>
<dbReference type="Proteomes" id="UP001500449">
    <property type="component" value="Unassembled WGS sequence"/>
</dbReference>
<keyword evidence="4" id="KW-1185">Reference proteome</keyword>
<protein>
    <submittedName>
        <fullName evidence="3">Enoyl-CoA hydratase-related protein</fullName>
    </submittedName>
</protein>
<dbReference type="SUPFAM" id="SSF52096">
    <property type="entry name" value="ClpP/crotonase"/>
    <property type="match status" value="1"/>
</dbReference>
<dbReference type="InterPro" id="IPR029045">
    <property type="entry name" value="ClpP/crotonase-like_dom_sf"/>
</dbReference>
<evidence type="ECO:0000313" key="3">
    <source>
        <dbReference type="EMBL" id="GAA1867245.1"/>
    </source>
</evidence>
<reference evidence="3 4" key="1">
    <citation type="journal article" date="2019" name="Int. J. Syst. Evol. Microbiol.">
        <title>The Global Catalogue of Microorganisms (GCM) 10K type strain sequencing project: providing services to taxonomists for standard genome sequencing and annotation.</title>
        <authorList>
            <consortium name="The Broad Institute Genomics Platform"/>
            <consortium name="The Broad Institute Genome Sequencing Center for Infectious Disease"/>
            <person name="Wu L."/>
            <person name="Ma J."/>
        </authorList>
    </citation>
    <scope>NUCLEOTIDE SEQUENCE [LARGE SCALE GENOMIC DNA]</scope>
    <source>
        <strain evidence="3 4">JCM 16009</strain>
    </source>
</reference>
<evidence type="ECO:0000256" key="1">
    <source>
        <dbReference type="ARBA" id="ARBA00005254"/>
    </source>
</evidence>
<dbReference type="InterPro" id="IPR001753">
    <property type="entry name" value="Enoyl-CoA_hydra/iso"/>
</dbReference>
<dbReference type="EMBL" id="BAAAQK010000022">
    <property type="protein sequence ID" value="GAA1867245.1"/>
    <property type="molecule type" value="Genomic_DNA"/>
</dbReference>
<dbReference type="RefSeq" id="WP_344423105.1">
    <property type="nucleotide sequence ID" value="NZ_BAAAQK010000022.1"/>
</dbReference>
<dbReference type="Gene3D" id="3.90.226.10">
    <property type="entry name" value="2-enoyl-CoA Hydratase, Chain A, domain 1"/>
    <property type="match status" value="1"/>
</dbReference>
<dbReference type="Gene3D" id="1.10.12.10">
    <property type="entry name" value="Lyase 2-enoyl-coa Hydratase, Chain A, domain 2"/>
    <property type="match status" value="1"/>
</dbReference>
<dbReference type="CDD" id="cd06558">
    <property type="entry name" value="crotonase-like"/>
    <property type="match status" value="1"/>
</dbReference>
<evidence type="ECO:0000313" key="4">
    <source>
        <dbReference type="Proteomes" id="UP001500449"/>
    </source>
</evidence>
<accession>A0ABN2NFK2</accession>
<evidence type="ECO:0000256" key="2">
    <source>
        <dbReference type="ARBA" id="ARBA00023239"/>
    </source>
</evidence>
<proteinExistence type="inferred from homology"/>